<feature type="transmembrane region" description="Helical" evidence="1">
    <location>
        <begin position="135"/>
        <end position="153"/>
    </location>
</feature>
<dbReference type="InterPro" id="IPR051533">
    <property type="entry name" value="WaaL-like"/>
</dbReference>
<evidence type="ECO:0000256" key="1">
    <source>
        <dbReference type="SAM" id="Phobius"/>
    </source>
</evidence>
<accession>A0AAD1HHB1</accession>
<sequence>MEQRSRLFITRDAAAGLLIVLMWCRSVGSQIVLSLTAKKVFVPIGNDSIWTPAANVTSKLFFLLAVATCLGIILFRINDVTRPGLWRIAVVLAPWLWILTRDLYSGAPTPDSALYVLVVLALAALQPSHRVLKALGALVVLTAIIAIAFGVLMPDAGIVHEADGTVSQRSDKAVFPSLGLLQGMFTSENRLGLYLAIGAAAVATLPRWWVRLPGLGIVVFAIVWSSSRSSLLAIGCMLAVGIVVWSLVDLGWRHSASAVARIATTAAIVTMCALPLMGWEDEAFTDRALIWRGSLTEWSSRAFMFGLGHDWYERIAGSDTSPLSAAAYQGHNQFVQFLATGGVMLALFALGSLLVQTYATTMPTSRCLAIAAMLVTGIGVSGSLEVPLGFVDRSTFWTVTIVPLMVMFFAQPRDTHQESGAR</sequence>
<feature type="transmembrane region" description="Helical" evidence="1">
    <location>
        <begin position="259"/>
        <end position="279"/>
    </location>
</feature>
<gene>
    <name evidence="2" type="ORF">MMOR_60020</name>
</gene>
<evidence type="ECO:0000313" key="2">
    <source>
        <dbReference type="EMBL" id="BBX05066.1"/>
    </source>
</evidence>
<dbReference type="RefSeq" id="WP_083156844.1">
    <property type="nucleotide sequence ID" value="NZ_AP022560.1"/>
</dbReference>
<feature type="transmembrane region" description="Helical" evidence="1">
    <location>
        <begin position="394"/>
        <end position="410"/>
    </location>
</feature>
<dbReference type="PANTHER" id="PTHR37422:SF13">
    <property type="entry name" value="LIPOPOLYSACCHARIDE BIOSYNTHESIS PROTEIN PA4999-RELATED"/>
    <property type="match status" value="1"/>
</dbReference>
<evidence type="ECO:0008006" key="4">
    <source>
        <dbReference type="Google" id="ProtNLM"/>
    </source>
</evidence>
<keyword evidence="1" id="KW-1133">Transmembrane helix</keyword>
<feature type="transmembrane region" description="Helical" evidence="1">
    <location>
        <begin position="84"/>
        <end position="100"/>
    </location>
</feature>
<dbReference type="Proteomes" id="UP000466681">
    <property type="component" value="Chromosome"/>
</dbReference>
<name>A0AAD1HHB1_9MYCO</name>
<protein>
    <recommendedName>
        <fullName evidence="4">O-antigen ligase domain-containing protein</fullName>
    </recommendedName>
</protein>
<feature type="transmembrane region" description="Helical" evidence="1">
    <location>
        <begin position="367"/>
        <end position="388"/>
    </location>
</feature>
<dbReference type="KEGG" id="mmor:MMOR_60020"/>
<feature type="transmembrane region" description="Helical" evidence="1">
    <location>
        <begin position="60"/>
        <end position="77"/>
    </location>
</feature>
<feature type="transmembrane region" description="Helical" evidence="1">
    <location>
        <begin position="231"/>
        <end position="252"/>
    </location>
</feature>
<dbReference type="PANTHER" id="PTHR37422">
    <property type="entry name" value="TEICHURONIC ACID BIOSYNTHESIS PROTEIN TUAE"/>
    <property type="match status" value="1"/>
</dbReference>
<feature type="transmembrane region" description="Helical" evidence="1">
    <location>
        <begin position="334"/>
        <end position="355"/>
    </location>
</feature>
<dbReference type="AlphaFoldDB" id="A0AAD1HHB1"/>
<keyword evidence="1" id="KW-0472">Membrane</keyword>
<proteinExistence type="predicted"/>
<dbReference type="EMBL" id="AP022560">
    <property type="protein sequence ID" value="BBX05066.1"/>
    <property type="molecule type" value="Genomic_DNA"/>
</dbReference>
<reference evidence="2 3" key="1">
    <citation type="journal article" date="2019" name="Emerg. Microbes Infect.">
        <title>Comprehensive subspecies identification of 175 nontuberculous mycobacteria species based on 7547 genomic profiles.</title>
        <authorList>
            <person name="Matsumoto Y."/>
            <person name="Kinjo T."/>
            <person name="Motooka D."/>
            <person name="Nabeya D."/>
            <person name="Jung N."/>
            <person name="Uechi K."/>
            <person name="Horii T."/>
            <person name="Iida T."/>
            <person name="Fujita J."/>
            <person name="Nakamura S."/>
        </authorList>
    </citation>
    <scope>NUCLEOTIDE SEQUENCE [LARGE SCALE GENOMIC DNA]</scope>
    <source>
        <strain evidence="2 3">JCM 6375</strain>
    </source>
</reference>
<keyword evidence="1" id="KW-0812">Transmembrane</keyword>
<evidence type="ECO:0000313" key="3">
    <source>
        <dbReference type="Proteomes" id="UP000466681"/>
    </source>
</evidence>
<keyword evidence="3" id="KW-1185">Reference proteome</keyword>
<organism evidence="2 3">
    <name type="scientific">Mycolicibacterium moriokaense</name>
    <dbReference type="NCBI Taxonomy" id="39691"/>
    <lineage>
        <taxon>Bacteria</taxon>
        <taxon>Bacillati</taxon>
        <taxon>Actinomycetota</taxon>
        <taxon>Actinomycetes</taxon>
        <taxon>Mycobacteriales</taxon>
        <taxon>Mycobacteriaceae</taxon>
        <taxon>Mycolicibacterium</taxon>
    </lineage>
</organism>